<protein>
    <recommendedName>
        <fullName evidence="1">Calcineurin-like phosphoesterase domain-containing protein</fullName>
    </recommendedName>
</protein>
<dbReference type="GO" id="GO:0016787">
    <property type="term" value="F:hydrolase activity"/>
    <property type="evidence" value="ECO:0007669"/>
    <property type="project" value="InterPro"/>
</dbReference>
<evidence type="ECO:0000313" key="3">
    <source>
        <dbReference type="Proteomes" id="UP000326557"/>
    </source>
</evidence>
<feature type="domain" description="Calcineurin-like phosphoesterase" evidence="1">
    <location>
        <begin position="70"/>
        <end position="273"/>
    </location>
</feature>
<dbReference type="InterPro" id="IPR029052">
    <property type="entry name" value="Metallo-depent_PP-like"/>
</dbReference>
<dbReference type="InterPro" id="IPR004843">
    <property type="entry name" value="Calcineurin-like_PHP"/>
</dbReference>
<accession>A0A5E7G9T2</accession>
<dbReference type="Gene3D" id="3.60.21.10">
    <property type="match status" value="1"/>
</dbReference>
<reference evidence="2 3" key="1">
    <citation type="submission" date="2019-09" db="EMBL/GenBank/DDBJ databases">
        <authorList>
            <person name="Chandra G."/>
            <person name="Truman W A."/>
        </authorList>
    </citation>
    <scope>NUCLEOTIDE SEQUENCE [LARGE SCALE GENOMIC DNA]</scope>
    <source>
        <strain evidence="2">PS704</strain>
    </source>
</reference>
<dbReference type="InterPro" id="IPR051918">
    <property type="entry name" value="STPP_CPPED1"/>
</dbReference>
<dbReference type="RefSeq" id="WP_150637949.1">
    <property type="nucleotide sequence ID" value="NZ_CABVHP010000004.1"/>
</dbReference>
<dbReference type="Proteomes" id="UP000326557">
    <property type="component" value="Unassembled WGS sequence"/>
</dbReference>
<dbReference type="PANTHER" id="PTHR43143">
    <property type="entry name" value="METALLOPHOSPHOESTERASE, CALCINEURIN SUPERFAMILY"/>
    <property type="match status" value="1"/>
</dbReference>
<dbReference type="OrthoDB" id="8055872at2"/>
<sequence length="338" mass="38297">MQISKGWRLLVLLVSVWAVPVAYGASSAQTPRHIVFASDPQFPWTDNTDARLPESDSQRLERSRWLIETQYDSIADFRRYQGGSAAVPVMINGDMTAFGHAGERSYVQQTLDAKLQGVYDYGLGNHDYQNNVNDCFLNNCAAGSIEDLKKRYWGKVDSMDLAARASWPSTIYYGSLAYSREYGDVHLVQLHNEPTYSVSFSSGTLFSPTVFEITPALDWLERDLEQARAQGKIILLNMHKPNDFMGDWSQEKRFRDMIDKYEVTAMFAGHLHRNGGSMWYTSSVPGFISGSASQQTYLIASFSEDRKNLHVYAVDNNQWQKRELIATVPAISKRTSRP</sequence>
<evidence type="ECO:0000259" key="1">
    <source>
        <dbReference type="Pfam" id="PF00149"/>
    </source>
</evidence>
<dbReference type="AlphaFoldDB" id="A0A5E7G9T2"/>
<proteinExistence type="predicted"/>
<evidence type="ECO:0000313" key="2">
    <source>
        <dbReference type="EMBL" id="VVN92362.1"/>
    </source>
</evidence>
<gene>
    <name evidence="2" type="ORF">PS704_01994</name>
</gene>
<dbReference type="Pfam" id="PF00149">
    <property type="entry name" value="Metallophos"/>
    <property type="match status" value="1"/>
</dbReference>
<dbReference type="SUPFAM" id="SSF56300">
    <property type="entry name" value="Metallo-dependent phosphatases"/>
    <property type="match status" value="1"/>
</dbReference>
<dbReference type="PANTHER" id="PTHR43143:SF1">
    <property type="entry name" value="SERINE_THREONINE-PROTEIN PHOSPHATASE CPPED1"/>
    <property type="match status" value="1"/>
</dbReference>
<organism evidence="2 3">
    <name type="scientific">Pseudomonas fluorescens</name>
    <dbReference type="NCBI Taxonomy" id="294"/>
    <lineage>
        <taxon>Bacteria</taxon>
        <taxon>Pseudomonadati</taxon>
        <taxon>Pseudomonadota</taxon>
        <taxon>Gammaproteobacteria</taxon>
        <taxon>Pseudomonadales</taxon>
        <taxon>Pseudomonadaceae</taxon>
        <taxon>Pseudomonas</taxon>
    </lineage>
</organism>
<name>A0A5E7G9T2_PSEFL</name>
<dbReference type="EMBL" id="CABVHP010000004">
    <property type="protein sequence ID" value="VVN92362.1"/>
    <property type="molecule type" value="Genomic_DNA"/>
</dbReference>